<gene>
    <name evidence="1" type="ORF">ESCO13_00075</name>
</gene>
<evidence type="ECO:0000313" key="2">
    <source>
        <dbReference type="Proteomes" id="UP000225358"/>
    </source>
</evidence>
<proteinExistence type="predicted"/>
<keyword evidence="2" id="KW-1185">Reference proteome</keyword>
<dbReference type="EMBL" id="KX552041">
    <property type="protein sequence ID" value="AOQ27193.1"/>
    <property type="molecule type" value="Genomic_DNA"/>
</dbReference>
<accession>A0A1D7XF79</accession>
<protein>
    <submittedName>
        <fullName evidence="1">Uncharacterized protein</fullName>
    </submittedName>
</protein>
<organism evidence="1 2">
    <name type="scientific">Escherichia phage ESCO13</name>
    <dbReference type="NCBI Taxonomy" id="1881104"/>
    <lineage>
        <taxon>Viruses</taxon>
        <taxon>Duplodnaviria</taxon>
        <taxon>Heunggongvirae</taxon>
        <taxon>Uroviricota</taxon>
        <taxon>Caudoviricetes</taxon>
        <taxon>Stephanstirmvirinae</taxon>
        <taxon>Phapecoctavirus</taxon>
        <taxon>Phapecoctavirus ESCO13</taxon>
    </lineage>
</organism>
<evidence type="ECO:0000313" key="1">
    <source>
        <dbReference type="EMBL" id="AOQ27193.1"/>
    </source>
</evidence>
<sequence>MSNSKPVVAYQVDRNDGEGSVVIFSTHGLEARRKGAYRLECEFEDCTSHRVKQFDQYADKGFVPIKALLEDGWWVYSAFDYSKLEESASCASEIEYDDYYDTLYLPEWLVFSPDERSVWKTWEEMERHAYSINEALDRKAWFIEAVKAAYPQFSFCDFTGGPGYITHTASFEFPGSRYKGNVYWDWDENKQPSAQDFRCYVCQGDQEALDKYLQSLV</sequence>
<name>A0A1D7XF79_9CAUD</name>
<dbReference type="Proteomes" id="UP000225358">
    <property type="component" value="Segment"/>
</dbReference>
<reference evidence="1" key="1">
    <citation type="submission" date="2017-02" db="EMBL/GenBank/DDBJ databases">
        <title>Complete genome sequence of two Escherichia coli phages, vB_EcoM_ ESCO5 and vB_EcoM_ESCO13, which are related to phAPEC8.</title>
        <authorList>
            <person name="Trotereau A."/>
            <person name="Gonnet M."/>
            <person name="Viardot A."/>
            <person name="Lalmanach A.-C."/>
            <person name="Guabiraba R."/>
            <person name="Chanteloup N."/>
            <person name="Schouler C."/>
        </authorList>
    </citation>
    <scope>NUCLEOTIDE SEQUENCE [LARGE SCALE GENOMIC DNA]</scope>
</reference>